<accession>A0ABS8HZ48</accession>
<comment type="caution">
    <text evidence="1">The sequence shown here is derived from an EMBL/GenBank/DDBJ whole genome shotgun (WGS) entry which is preliminary data.</text>
</comment>
<dbReference type="EMBL" id="JAJHJB010000067">
    <property type="protein sequence ID" value="MCC5468441.1"/>
    <property type="molecule type" value="Genomic_DNA"/>
</dbReference>
<organism evidence="1 2">
    <name type="scientific">Pelosinus baikalensis</name>
    <dbReference type="NCBI Taxonomy" id="2892015"/>
    <lineage>
        <taxon>Bacteria</taxon>
        <taxon>Bacillati</taxon>
        <taxon>Bacillota</taxon>
        <taxon>Negativicutes</taxon>
        <taxon>Selenomonadales</taxon>
        <taxon>Sporomusaceae</taxon>
        <taxon>Pelosinus</taxon>
    </lineage>
</organism>
<keyword evidence="2" id="KW-1185">Reference proteome</keyword>
<protein>
    <submittedName>
        <fullName evidence="1">Uncharacterized protein</fullName>
    </submittedName>
</protein>
<reference evidence="1" key="1">
    <citation type="submission" date="2021-11" db="EMBL/GenBank/DDBJ databases">
        <title>Description of a new species Pelosinus isolated from the bottom sediments of Lake Baikal.</title>
        <authorList>
            <person name="Zakharyuk A."/>
        </authorList>
    </citation>
    <scope>NUCLEOTIDE SEQUENCE</scope>
    <source>
        <strain evidence="1">Bkl1</strain>
    </source>
</reference>
<name>A0ABS8HZ48_9FIRM</name>
<dbReference type="Proteomes" id="UP001165492">
    <property type="component" value="Unassembled WGS sequence"/>
</dbReference>
<proteinExistence type="predicted"/>
<sequence>MTLLPILLVTLPTMITIITTFAIKVGDAGGTVRLPQFVFAKIEIYLEFGLIQTMEIEMEVIHPRGEGEKPMFNLGCLKLSRRIRWLSHSSWQYLIAKSAG</sequence>
<evidence type="ECO:0000313" key="1">
    <source>
        <dbReference type="EMBL" id="MCC5468441.1"/>
    </source>
</evidence>
<gene>
    <name evidence="1" type="ORF">LMF89_24195</name>
</gene>
<evidence type="ECO:0000313" key="2">
    <source>
        <dbReference type="Proteomes" id="UP001165492"/>
    </source>
</evidence>
<dbReference type="RefSeq" id="WP_229537336.1">
    <property type="nucleotide sequence ID" value="NZ_JAJHJB010000067.1"/>
</dbReference>